<feature type="domain" description="Band 7" evidence="3">
    <location>
        <begin position="22"/>
        <end position="186"/>
    </location>
</feature>
<feature type="coiled-coil region" evidence="2">
    <location>
        <begin position="185"/>
        <end position="216"/>
    </location>
</feature>
<keyword evidence="4" id="KW-0645">Protease</keyword>
<evidence type="ECO:0000256" key="2">
    <source>
        <dbReference type="SAM" id="Coils"/>
    </source>
</evidence>
<dbReference type="AlphaFoldDB" id="A0A1G4UP15"/>
<dbReference type="Pfam" id="PF01145">
    <property type="entry name" value="Band_7"/>
    <property type="match status" value="1"/>
</dbReference>
<keyword evidence="4" id="KW-0378">Hydrolase</keyword>
<evidence type="ECO:0000313" key="5">
    <source>
        <dbReference type="Proteomes" id="UP000198889"/>
    </source>
</evidence>
<dbReference type="InterPro" id="IPR000163">
    <property type="entry name" value="Prohibitin"/>
</dbReference>
<sequence>MKRFTLGLFAFGALAVLVTILGTYYTINERERGVILRNGAVVGDAGPGAHLKVPFIDDVVTVSIETQKQLYTTAAYTFDQQPTDIALSVIYSVPASQVKALYARFGSIERMIDSVVTPKVMEQTKNVLGGYTSTTAVQNRAKLNNDVTTAIYHAIKELNAPILVEAVQIENIDQSDAFERSVEERMLAQVEVEKLKQNAEREKVQAQIVVTKAQAQADSQLAVAKATADATRLQGEAAADAIRARSKALADNPALIELTKAEKWNGAMPTTMLPNTAMPFFSPK</sequence>
<dbReference type="Proteomes" id="UP000198889">
    <property type="component" value="Unassembled WGS sequence"/>
</dbReference>
<name>A0A1G4UP15_9HYPH</name>
<dbReference type="CDD" id="cd03401">
    <property type="entry name" value="SPFH_prohibitin"/>
    <property type="match status" value="1"/>
</dbReference>
<dbReference type="InterPro" id="IPR036013">
    <property type="entry name" value="Band_7/SPFH_dom_sf"/>
</dbReference>
<dbReference type="PANTHER" id="PTHR42911">
    <property type="entry name" value="MODULATOR OF FTSH PROTEASE HFLC"/>
    <property type="match status" value="1"/>
</dbReference>
<accession>A0A1G4UP15</accession>
<dbReference type="RefSeq" id="WP_091444006.1">
    <property type="nucleotide sequence ID" value="NZ_FMTP01000010.1"/>
</dbReference>
<dbReference type="InterPro" id="IPR001107">
    <property type="entry name" value="Band_7"/>
</dbReference>
<keyword evidence="5" id="KW-1185">Reference proteome</keyword>
<evidence type="ECO:0000313" key="4">
    <source>
        <dbReference type="EMBL" id="SCW95390.1"/>
    </source>
</evidence>
<dbReference type="GO" id="GO:0016020">
    <property type="term" value="C:membrane"/>
    <property type="evidence" value="ECO:0007669"/>
    <property type="project" value="UniProtKB-SubCell"/>
</dbReference>
<keyword evidence="2" id="KW-0175">Coiled coil</keyword>
<dbReference type="SUPFAM" id="SSF117892">
    <property type="entry name" value="Band 7/SPFH domain"/>
    <property type="match status" value="1"/>
</dbReference>
<dbReference type="STRING" id="177413.SAMN05660859_0016"/>
<dbReference type="EMBL" id="FMTP01000010">
    <property type="protein sequence ID" value="SCW95390.1"/>
    <property type="molecule type" value="Genomic_DNA"/>
</dbReference>
<gene>
    <name evidence="4" type="ORF">SAMN05660859_0016</name>
</gene>
<reference evidence="5" key="1">
    <citation type="submission" date="2016-10" db="EMBL/GenBank/DDBJ databases">
        <authorList>
            <person name="Varghese N."/>
            <person name="Submissions S."/>
        </authorList>
    </citation>
    <scope>NUCLEOTIDE SEQUENCE [LARGE SCALE GENOMIC DNA]</scope>
    <source>
        <strain evidence="5">CGMCC 1.1761</strain>
    </source>
</reference>
<protein>
    <submittedName>
        <fullName evidence="4">Regulator of protease activity HflC, stomatin/prohibitin superfamily</fullName>
    </submittedName>
</protein>
<dbReference type="PANTHER" id="PTHR42911:SF2">
    <property type="entry name" value="PROHIBITIN FAMILY PROTEIN"/>
    <property type="match status" value="1"/>
</dbReference>
<comment type="subcellular location">
    <subcellularLocation>
        <location evidence="1">Membrane</location>
        <topology evidence="1">Single-pass membrane protein</topology>
    </subcellularLocation>
</comment>
<evidence type="ECO:0000259" key="3">
    <source>
        <dbReference type="SMART" id="SM00244"/>
    </source>
</evidence>
<dbReference type="GO" id="GO:0008233">
    <property type="term" value="F:peptidase activity"/>
    <property type="evidence" value="ECO:0007669"/>
    <property type="project" value="UniProtKB-KW"/>
</dbReference>
<dbReference type="Gene3D" id="3.30.479.30">
    <property type="entry name" value="Band 7 domain"/>
    <property type="match status" value="1"/>
</dbReference>
<proteinExistence type="predicted"/>
<evidence type="ECO:0000256" key="1">
    <source>
        <dbReference type="ARBA" id="ARBA00004167"/>
    </source>
</evidence>
<dbReference type="GO" id="GO:0006508">
    <property type="term" value="P:proteolysis"/>
    <property type="evidence" value="ECO:0007669"/>
    <property type="project" value="UniProtKB-KW"/>
</dbReference>
<dbReference type="SMART" id="SM00244">
    <property type="entry name" value="PHB"/>
    <property type="match status" value="1"/>
</dbReference>
<organism evidence="4 5">
    <name type="scientific">Ancylobacter rudongensis</name>
    <dbReference type="NCBI Taxonomy" id="177413"/>
    <lineage>
        <taxon>Bacteria</taxon>
        <taxon>Pseudomonadati</taxon>
        <taxon>Pseudomonadota</taxon>
        <taxon>Alphaproteobacteria</taxon>
        <taxon>Hyphomicrobiales</taxon>
        <taxon>Xanthobacteraceae</taxon>
        <taxon>Ancylobacter</taxon>
    </lineage>
</organism>